<sequence length="290" mass="31837">MQRSDAENARRASRGQSRKVQSDASQTRRNTSPDMSAPLLLIVEDELAIQELIVFVCEAEGFRTTRAGSIAEARSALAAERPDLILLDRMLPDRPGEEWLRELRSDAKTADVPVIILTARGNESDRVAGLDAGADDYVVKPFLPRELTARVRAVLRRRGAAVIAGRLSPMPSEETASTTDEERVIVCGPLKLNEARFEATAAGKPLKLSAKEFKLLSLFAAKPGRVFSRANLLDAVWQSAFVDERTVDVHMLRLRKALAGSAAEDMIETVRGVGYRFRDPQTALNTPASE</sequence>
<dbReference type="InterPro" id="IPR001789">
    <property type="entry name" value="Sig_transdc_resp-reg_receiver"/>
</dbReference>
<name>S3BAC4_9BURK</name>
<dbReference type="SUPFAM" id="SSF52172">
    <property type="entry name" value="CheY-like"/>
    <property type="match status" value="1"/>
</dbReference>
<evidence type="ECO:0000256" key="1">
    <source>
        <dbReference type="ARBA" id="ARBA00013332"/>
    </source>
</evidence>
<dbReference type="InterPro" id="IPR016032">
    <property type="entry name" value="Sig_transdc_resp-reg_C-effctor"/>
</dbReference>
<evidence type="ECO:0000256" key="8">
    <source>
        <dbReference type="SAM" id="MobiDB-lite"/>
    </source>
</evidence>
<dbReference type="FunFam" id="1.10.10.10:FF:000018">
    <property type="entry name" value="DNA-binding response regulator ResD"/>
    <property type="match status" value="1"/>
</dbReference>
<dbReference type="InterPro" id="IPR036388">
    <property type="entry name" value="WH-like_DNA-bd_sf"/>
</dbReference>
<evidence type="ECO:0000256" key="5">
    <source>
        <dbReference type="ARBA" id="ARBA00024735"/>
    </source>
</evidence>
<dbReference type="Gene3D" id="1.10.10.10">
    <property type="entry name" value="Winged helix-like DNA-binding domain superfamily/Winged helix DNA-binding domain"/>
    <property type="match status" value="1"/>
</dbReference>
<evidence type="ECO:0000256" key="2">
    <source>
        <dbReference type="ARBA" id="ARBA00022553"/>
    </source>
</evidence>
<dbReference type="Proteomes" id="UP000014400">
    <property type="component" value="Unassembled WGS sequence"/>
</dbReference>
<comment type="caution">
    <text evidence="11">The sequence shown here is derived from an EMBL/GenBank/DDBJ whole genome shotgun (WGS) entry which is preliminary data.</text>
</comment>
<protein>
    <recommendedName>
        <fullName evidence="1">Phosphate regulon transcriptional regulatory protein PhoB</fullName>
    </recommendedName>
</protein>
<dbReference type="Pfam" id="PF00486">
    <property type="entry name" value="Trans_reg_C"/>
    <property type="match status" value="1"/>
</dbReference>
<dbReference type="GO" id="GO:0000156">
    <property type="term" value="F:phosphorelay response regulator activity"/>
    <property type="evidence" value="ECO:0007669"/>
    <property type="project" value="TreeGrafter"/>
</dbReference>
<feature type="modified residue" description="4-aspartylphosphate" evidence="6">
    <location>
        <position position="88"/>
    </location>
</feature>
<proteinExistence type="predicted"/>
<evidence type="ECO:0000256" key="3">
    <source>
        <dbReference type="ARBA" id="ARBA00023012"/>
    </source>
</evidence>
<dbReference type="EMBL" id="ATCF01000027">
    <property type="protein sequence ID" value="EPD98208.1"/>
    <property type="molecule type" value="Genomic_DNA"/>
</dbReference>
<feature type="compositionally biased region" description="Polar residues" evidence="8">
    <location>
        <begin position="18"/>
        <end position="33"/>
    </location>
</feature>
<comment type="function">
    <text evidence="5">This protein is a positive regulator for the phosphate regulon. Transcription of this operon is positively regulated by PhoB and PhoR when phosphate is limited.</text>
</comment>
<dbReference type="PROSITE" id="PS50110">
    <property type="entry name" value="RESPONSE_REGULATORY"/>
    <property type="match status" value="1"/>
</dbReference>
<dbReference type="Pfam" id="PF00072">
    <property type="entry name" value="Response_reg"/>
    <property type="match status" value="1"/>
</dbReference>
<dbReference type="InterPro" id="IPR011006">
    <property type="entry name" value="CheY-like_superfamily"/>
</dbReference>
<feature type="region of interest" description="Disordered" evidence="8">
    <location>
        <begin position="1"/>
        <end position="33"/>
    </location>
</feature>
<feature type="domain" description="Response regulatory" evidence="9">
    <location>
        <begin position="39"/>
        <end position="155"/>
    </location>
</feature>
<dbReference type="Gene3D" id="6.10.250.690">
    <property type="match status" value="1"/>
</dbReference>
<dbReference type="AlphaFoldDB" id="S3BAC4"/>
<organism evidence="11 12">
    <name type="scientific">Sutterella wadsworthensis HGA0223</name>
    <dbReference type="NCBI Taxonomy" id="1203554"/>
    <lineage>
        <taxon>Bacteria</taxon>
        <taxon>Pseudomonadati</taxon>
        <taxon>Pseudomonadota</taxon>
        <taxon>Betaproteobacteria</taxon>
        <taxon>Burkholderiales</taxon>
        <taxon>Sutterellaceae</taxon>
        <taxon>Sutterella</taxon>
    </lineage>
</organism>
<keyword evidence="4 7" id="KW-0238">DNA-binding</keyword>
<feature type="DNA-binding region" description="OmpR/PhoB-type" evidence="7">
    <location>
        <begin position="182"/>
        <end position="279"/>
    </location>
</feature>
<dbReference type="GO" id="GO:0032993">
    <property type="term" value="C:protein-DNA complex"/>
    <property type="evidence" value="ECO:0007669"/>
    <property type="project" value="TreeGrafter"/>
</dbReference>
<dbReference type="GO" id="GO:0000976">
    <property type="term" value="F:transcription cis-regulatory region binding"/>
    <property type="evidence" value="ECO:0007669"/>
    <property type="project" value="TreeGrafter"/>
</dbReference>
<evidence type="ECO:0000256" key="4">
    <source>
        <dbReference type="ARBA" id="ARBA00023125"/>
    </source>
</evidence>
<evidence type="ECO:0000256" key="6">
    <source>
        <dbReference type="PROSITE-ProRule" id="PRU00169"/>
    </source>
</evidence>
<dbReference type="HOGENOM" id="CLU_000445_30_4_4"/>
<dbReference type="InterPro" id="IPR001867">
    <property type="entry name" value="OmpR/PhoB-type_DNA-bd"/>
</dbReference>
<dbReference type="STRING" id="1203554.HMPREF1476_01915"/>
<dbReference type="GO" id="GO:0005829">
    <property type="term" value="C:cytosol"/>
    <property type="evidence" value="ECO:0007669"/>
    <property type="project" value="TreeGrafter"/>
</dbReference>
<feature type="domain" description="OmpR/PhoB-type" evidence="10">
    <location>
        <begin position="182"/>
        <end position="279"/>
    </location>
</feature>
<dbReference type="PANTHER" id="PTHR48111">
    <property type="entry name" value="REGULATOR OF RPOS"/>
    <property type="match status" value="1"/>
</dbReference>
<evidence type="ECO:0000313" key="11">
    <source>
        <dbReference type="EMBL" id="EPD98208.1"/>
    </source>
</evidence>
<dbReference type="Gene3D" id="3.40.50.2300">
    <property type="match status" value="1"/>
</dbReference>
<evidence type="ECO:0000259" key="9">
    <source>
        <dbReference type="PROSITE" id="PS50110"/>
    </source>
</evidence>
<dbReference type="eggNOG" id="COG0745">
    <property type="taxonomic scope" value="Bacteria"/>
</dbReference>
<keyword evidence="12" id="KW-1185">Reference proteome</keyword>
<dbReference type="PATRIC" id="fig|1203554.3.peg.2000"/>
<evidence type="ECO:0000259" key="10">
    <source>
        <dbReference type="PROSITE" id="PS51755"/>
    </source>
</evidence>
<dbReference type="SMART" id="SM00862">
    <property type="entry name" value="Trans_reg_C"/>
    <property type="match status" value="1"/>
</dbReference>
<keyword evidence="2 6" id="KW-0597">Phosphoprotein</keyword>
<dbReference type="InterPro" id="IPR039420">
    <property type="entry name" value="WalR-like"/>
</dbReference>
<dbReference type="GO" id="GO:0006355">
    <property type="term" value="P:regulation of DNA-templated transcription"/>
    <property type="evidence" value="ECO:0007669"/>
    <property type="project" value="InterPro"/>
</dbReference>
<feature type="compositionally biased region" description="Basic and acidic residues" evidence="8">
    <location>
        <begin position="1"/>
        <end position="10"/>
    </location>
</feature>
<dbReference type="CDD" id="cd00383">
    <property type="entry name" value="trans_reg_C"/>
    <property type="match status" value="1"/>
</dbReference>
<dbReference type="PROSITE" id="PS51755">
    <property type="entry name" value="OMPR_PHOB"/>
    <property type="match status" value="1"/>
</dbReference>
<evidence type="ECO:0000313" key="12">
    <source>
        <dbReference type="Proteomes" id="UP000014400"/>
    </source>
</evidence>
<accession>S3BAC4</accession>
<gene>
    <name evidence="11" type="ORF">HMPREF1476_01915</name>
</gene>
<evidence type="ECO:0000256" key="7">
    <source>
        <dbReference type="PROSITE-ProRule" id="PRU01091"/>
    </source>
</evidence>
<keyword evidence="3" id="KW-0902">Two-component regulatory system</keyword>
<dbReference type="SMART" id="SM00448">
    <property type="entry name" value="REC"/>
    <property type="match status" value="1"/>
</dbReference>
<dbReference type="PANTHER" id="PTHR48111:SF40">
    <property type="entry name" value="PHOSPHATE REGULON TRANSCRIPTIONAL REGULATORY PROTEIN PHOB"/>
    <property type="match status" value="1"/>
</dbReference>
<reference evidence="11 12" key="1">
    <citation type="submission" date="2013-04" db="EMBL/GenBank/DDBJ databases">
        <title>The Genome Sequence of Sutterella wadsworthensis HGA0223.</title>
        <authorList>
            <consortium name="The Broad Institute Genomics Platform"/>
            <person name="Earl A."/>
            <person name="Ward D."/>
            <person name="Feldgarden M."/>
            <person name="Gevers D."/>
            <person name="Schmidt T.M."/>
            <person name="Dover J."/>
            <person name="Dai D."/>
            <person name="Walker B."/>
            <person name="Young S."/>
            <person name="Zeng Q."/>
            <person name="Gargeya S."/>
            <person name="Fitzgerald M."/>
            <person name="Haas B."/>
            <person name="Abouelleil A."/>
            <person name="Allen A.W."/>
            <person name="Alvarado L."/>
            <person name="Arachchi H.M."/>
            <person name="Berlin A.M."/>
            <person name="Chapman S.B."/>
            <person name="Gainer-Dewar J."/>
            <person name="Goldberg J."/>
            <person name="Griggs A."/>
            <person name="Gujja S."/>
            <person name="Hansen M."/>
            <person name="Howarth C."/>
            <person name="Imamovic A."/>
            <person name="Ireland A."/>
            <person name="Larimer J."/>
            <person name="McCowan C."/>
            <person name="Murphy C."/>
            <person name="Pearson M."/>
            <person name="Poon T.W."/>
            <person name="Priest M."/>
            <person name="Roberts A."/>
            <person name="Saif S."/>
            <person name="Shea T."/>
            <person name="Sisk P."/>
            <person name="Sykes S."/>
            <person name="Wortman J."/>
            <person name="Nusbaum C."/>
            <person name="Birren B."/>
        </authorList>
    </citation>
    <scope>NUCLEOTIDE SEQUENCE [LARGE SCALE GENOMIC DNA]</scope>
    <source>
        <strain evidence="11 12">HGA0223</strain>
    </source>
</reference>
<dbReference type="SUPFAM" id="SSF46894">
    <property type="entry name" value="C-terminal effector domain of the bipartite response regulators"/>
    <property type="match status" value="1"/>
</dbReference>